<proteinExistence type="inferred from homology"/>
<feature type="domain" description="Glycoside hydrolase family 31 N-terminal" evidence="4">
    <location>
        <begin position="26"/>
        <end position="215"/>
    </location>
</feature>
<dbReference type="SUPFAM" id="SSF74650">
    <property type="entry name" value="Galactose mutarotase-like"/>
    <property type="match status" value="1"/>
</dbReference>
<gene>
    <name evidence="6" type="ORF">OSO01_43410</name>
</gene>
<evidence type="ECO:0000313" key="7">
    <source>
        <dbReference type="Proteomes" id="UP000321558"/>
    </source>
</evidence>
<reference evidence="6 7" key="1">
    <citation type="submission" date="2019-07" db="EMBL/GenBank/DDBJ databases">
        <title>Whole genome shotgun sequence of Oceanobacillus sojae NBRC 105379.</title>
        <authorList>
            <person name="Hosoyama A."/>
            <person name="Uohara A."/>
            <person name="Ohji S."/>
            <person name="Ichikawa N."/>
        </authorList>
    </citation>
    <scope>NUCLEOTIDE SEQUENCE [LARGE SCALE GENOMIC DNA]</scope>
    <source>
        <strain evidence="6 7">NBRC 105379</strain>
    </source>
</reference>
<evidence type="ECO:0000259" key="4">
    <source>
        <dbReference type="Pfam" id="PF13802"/>
    </source>
</evidence>
<dbReference type="InterPro" id="IPR013780">
    <property type="entry name" value="Glyco_hydro_b"/>
</dbReference>
<dbReference type="Gene3D" id="2.60.40.1180">
    <property type="entry name" value="Golgi alpha-mannosidase II"/>
    <property type="match status" value="1"/>
</dbReference>
<comment type="caution">
    <text evidence="6">The sequence shown here is derived from an EMBL/GenBank/DDBJ whole genome shotgun (WGS) entry which is preliminary data.</text>
</comment>
<dbReference type="SUPFAM" id="SSF51445">
    <property type="entry name" value="(Trans)glycosidases"/>
    <property type="match status" value="1"/>
</dbReference>
<dbReference type="RefSeq" id="WP_147212485.1">
    <property type="nucleotide sequence ID" value="NZ_BJYM01000025.1"/>
</dbReference>
<evidence type="ECO:0000256" key="1">
    <source>
        <dbReference type="ARBA" id="ARBA00007806"/>
    </source>
</evidence>
<organism evidence="6 7">
    <name type="scientific">Oceanobacillus sojae</name>
    <dbReference type="NCBI Taxonomy" id="582851"/>
    <lineage>
        <taxon>Bacteria</taxon>
        <taxon>Bacillati</taxon>
        <taxon>Bacillota</taxon>
        <taxon>Bacilli</taxon>
        <taxon>Bacillales</taxon>
        <taxon>Bacillaceae</taxon>
        <taxon>Oceanobacillus</taxon>
    </lineage>
</organism>
<keyword evidence="2" id="KW-0378">Hydrolase</keyword>
<keyword evidence="7" id="KW-1185">Reference proteome</keyword>
<dbReference type="EMBL" id="BJYM01000025">
    <property type="protein sequence ID" value="GEN89602.1"/>
    <property type="molecule type" value="Genomic_DNA"/>
</dbReference>
<dbReference type="InterPro" id="IPR000322">
    <property type="entry name" value="Glyco_hydro_31_TIM"/>
</dbReference>
<dbReference type="InterPro" id="IPR017853">
    <property type="entry name" value="GH"/>
</dbReference>
<dbReference type="Proteomes" id="UP000321558">
    <property type="component" value="Unassembled WGS sequence"/>
</dbReference>
<dbReference type="PANTHER" id="PTHR22762">
    <property type="entry name" value="ALPHA-GLUCOSIDASE"/>
    <property type="match status" value="1"/>
</dbReference>
<dbReference type="SUPFAM" id="SSF51011">
    <property type="entry name" value="Glycosyl hydrolase domain"/>
    <property type="match status" value="1"/>
</dbReference>
<protein>
    <submittedName>
        <fullName evidence="6">Glucosidase</fullName>
    </submittedName>
</protein>
<feature type="domain" description="Glycoside hydrolase family 31 TIM barrel" evidence="3">
    <location>
        <begin position="261"/>
        <end position="587"/>
    </location>
</feature>
<dbReference type="GO" id="GO:0005975">
    <property type="term" value="P:carbohydrate metabolic process"/>
    <property type="evidence" value="ECO:0007669"/>
    <property type="project" value="InterPro"/>
</dbReference>
<dbReference type="InterPro" id="IPR011013">
    <property type="entry name" value="Gal_mutarotase_sf_dom"/>
</dbReference>
<dbReference type="Pfam" id="PF21365">
    <property type="entry name" value="Glyco_hydro_31_3rd"/>
    <property type="match status" value="1"/>
</dbReference>
<dbReference type="Gene3D" id="2.60.40.1760">
    <property type="entry name" value="glycosyl hydrolase (family 31)"/>
    <property type="match status" value="1"/>
</dbReference>
<dbReference type="CDD" id="cd14752">
    <property type="entry name" value="GH31_N"/>
    <property type="match status" value="1"/>
</dbReference>
<feature type="domain" description="Glycosyl hydrolase family 31 C-terminal" evidence="5">
    <location>
        <begin position="597"/>
        <end position="682"/>
    </location>
</feature>
<dbReference type="AlphaFoldDB" id="A0A511ZQ84"/>
<name>A0A511ZQ84_9BACI</name>
<dbReference type="Gene3D" id="3.20.20.80">
    <property type="entry name" value="Glycosidases"/>
    <property type="match status" value="1"/>
</dbReference>
<evidence type="ECO:0000313" key="6">
    <source>
        <dbReference type="EMBL" id="GEN89602.1"/>
    </source>
</evidence>
<evidence type="ECO:0000256" key="2">
    <source>
        <dbReference type="RuleBase" id="RU361185"/>
    </source>
</evidence>
<evidence type="ECO:0000259" key="3">
    <source>
        <dbReference type="Pfam" id="PF01055"/>
    </source>
</evidence>
<evidence type="ECO:0000259" key="5">
    <source>
        <dbReference type="Pfam" id="PF21365"/>
    </source>
</evidence>
<dbReference type="InterPro" id="IPR048395">
    <property type="entry name" value="Glyco_hydro_31_C"/>
</dbReference>
<dbReference type="GO" id="GO:0004553">
    <property type="term" value="F:hydrolase activity, hydrolyzing O-glycosyl compounds"/>
    <property type="evidence" value="ECO:0007669"/>
    <property type="project" value="InterPro"/>
</dbReference>
<dbReference type="InterPro" id="IPR025887">
    <property type="entry name" value="Glyco_hydro_31_N_dom"/>
</dbReference>
<dbReference type="Pfam" id="PF01055">
    <property type="entry name" value="Glyco_hydro_31_2nd"/>
    <property type="match status" value="1"/>
</dbReference>
<dbReference type="PANTHER" id="PTHR22762:SF165">
    <property type="entry name" value="PUTATIVE (AFU_ORTHOLOGUE AFUA_1G06560)-RELATED"/>
    <property type="match status" value="1"/>
</dbReference>
<accession>A0A511ZQ84</accession>
<dbReference type="OrthoDB" id="176168at2"/>
<sequence length="699" mass="81466">MKRFDVTAHKENQIILHNQEQSIYTHIRVLEPSIINVRVSTEEEISFPTWTITPGDTELPFEGLSRQNMKPFSLPEYSFSESDESITITTEELKLDIQKEGFYLTWFQKNADGSFEQVMTDRKTQSYQHHISANQPTCHYLERGLEEMYFGLGEKAGAADRHGRRFRMNNIDAMGYNAETTDPLYKHIPFYITYKPEIRQSIGIFYDDYQNSVFDFGQELDNYHGYYRYYETNSNFLDYYVIAGPQIKDVTKRFSWLTGRPAKMPAWAISYSGSTMQYTDLPDSQELLNGFLEQCNRHDIKVRSFHLSSGYTSIDGKRYVFNWNYDKFPDPKAFGKHFTDEGVEIVANIKPSLMLNHPLLDEVLAFDGFIKDEHGKPLLVQFWDDEGYYLDFTNPDTINWWKHQIKTKLLDNHINCTWNDNNEFEIWDQKAQVHGFGKGGNFQDYRAIMPLLMMKASREVQLAYNTEEHPYIISRSGCAGMSKYVQTWTGDNRTSWHTLKFNNKIALGLSLSGIYNFGHDIGGFSGPKPDPELFLRWVQCGVFYPRFSIHSWNDDGSVNEAWMHEEVLEEVKEAMHLHERLNPYIQSLVENSHDNYEPIILPTFYAFEEDEKTYKDSDDFMLGDKLLVCPVVEKGQTERQIYLPKNPEGWVDYYTGDVYEGGRTITLDVSLANIPFFVKKGASLPMYNDELTEVETKTF</sequence>
<dbReference type="Pfam" id="PF13802">
    <property type="entry name" value="Gal_mutarotas_2"/>
    <property type="match status" value="1"/>
</dbReference>
<comment type="similarity">
    <text evidence="1 2">Belongs to the glycosyl hydrolase 31 family.</text>
</comment>
<dbReference type="CDD" id="cd06599">
    <property type="entry name" value="GH31_glycosidase_Aec37"/>
    <property type="match status" value="1"/>
</dbReference>
<keyword evidence="2" id="KW-0326">Glycosidase</keyword>
<dbReference type="GO" id="GO:0030246">
    <property type="term" value="F:carbohydrate binding"/>
    <property type="evidence" value="ECO:0007669"/>
    <property type="project" value="InterPro"/>
</dbReference>